<protein>
    <recommendedName>
        <fullName evidence="1">F-box domain-containing protein</fullName>
    </recommendedName>
</protein>
<dbReference type="InterPro" id="IPR036047">
    <property type="entry name" value="F-box-like_dom_sf"/>
</dbReference>
<keyword evidence="3" id="KW-1185">Reference proteome</keyword>
<proteinExistence type="predicted"/>
<gene>
    <name evidence="2" type="ORF">EV421DRAFT_1867940</name>
</gene>
<comment type="caution">
    <text evidence="2">The sequence shown here is derived from an EMBL/GenBank/DDBJ whole genome shotgun (WGS) entry which is preliminary data.</text>
</comment>
<dbReference type="PROSITE" id="PS50181">
    <property type="entry name" value="FBOX"/>
    <property type="match status" value="1"/>
</dbReference>
<accession>A0AA39M5N5</accession>
<sequence>MAPRRTRVGKLQGILSMPVEMWLEILSFLSPQDVLQLARSSKDLRSIFMSRSSMAIWKAARRTVECPSPISGFSEPAWANLLFMNTCHFCWKSVVRQIDFVFRTRICSKCLSKHVVTNPVIAANEDQLTLITTLLPTKTLPSRRSGCLPLQYLREEYEAVEAQFLFLPQEMKEDYCQGRQRYVEEVTNFVSVGKAWSQKMEDERQAELERLKADRASNIKERLKVLGYGKAFDYPGFTFRFRRHNLVKQPRALTHQGWSKISDTLIRFAKEASDKQIHEERVSQVRQRIRMSRDCARQGCCRSAQSALKHASVVKPRLALAGSVFESFFPSGSPHATTIPSPMDFCTFRLVENILDLPDDVTVDNNQSFVPLLGLFHQQWMERTHNELIRISTDSIDSKILESMEQKTAVLQLARNVFVCKVCGTRELFYPEVLAHDCCTRPPHTHTPPYPPRTVLSDLERRCAWNSNCLARHEKHTTFMSILTTAVGLDVETATVRDIDTLEYYYHCLICERANIGSGGFKNIYGWRSFIRHMDIHYYTEVGNAPSYPVDFEILSSESVESDISNGVQLDPFRWRCVHCRELLEPMSFDVIRDHLLHKHSVVEPVIKVDYYEDFGICHSSFRATARIGVVWS</sequence>
<evidence type="ECO:0000313" key="2">
    <source>
        <dbReference type="EMBL" id="KAK0421877.1"/>
    </source>
</evidence>
<dbReference type="Pfam" id="PF00646">
    <property type="entry name" value="F-box"/>
    <property type="match status" value="1"/>
</dbReference>
<organism evidence="2 3">
    <name type="scientific">Armillaria borealis</name>
    <dbReference type="NCBI Taxonomy" id="47425"/>
    <lineage>
        <taxon>Eukaryota</taxon>
        <taxon>Fungi</taxon>
        <taxon>Dikarya</taxon>
        <taxon>Basidiomycota</taxon>
        <taxon>Agaricomycotina</taxon>
        <taxon>Agaricomycetes</taxon>
        <taxon>Agaricomycetidae</taxon>
        <taxon>Agaricales</taxon>
        <taxon>Marasmiineae</taxon>
        <taxon>Physalacriaceae</taxon>
        <taxon>Armillaria</taxon>
    </lineage>
</organism>
<name>A0AA39M5N5_9AGAR</name>
<evidence type="ECO:0000313" key="3">
    <source>
        <dbReference type="Proteomes" id="UP001175226"/>
    </source>
</evidence>
<dbReference type="Proteomes" id="UP001175226">
    <property type="component" value="Unassembled WGS sequence"/>
</dbReference>
<dbReference type="SUPFAM" id="SSF81383">
    <property type="entry name" value="F-box domain"/>
    <property type="match status" value="1"/>
</dbReference>
<dbReference type="CDD" id="cd09917">
    <property type="entry name" value="F-box_SF"/>
    <property type="match status" value="1"/>
</dbReference>
<dbReference type="SMART" id="SM00256">
    <property type="entry name" value="FBOX"/>
    <property type="match status" value="1"/>
</dbReference>
<reference evidence="2" key="1">
    <citation type="submission" date="2023-06" db="EMBL/GenBank/DDBJ databases">
        <authorList>
            <consortium name="Lawrence Berkeley National Laboratory"/>
            <person name="Ahrendt S."/>
            <person name="Sahu N."/>
            <person name="Indic B."/>
            <person name="Wong-Bajracharya J."/>
            <person name="Merenyi Z."/>
            <person name="Ke H.-M."/>
            <person name="Monk M."/>
            <person name="Kocsube S."/>
            <person name="Drula E."/>
            <person name="Lipzen A."/>
            <person name="Balint B."/>
            <person name="Henrissat B."/>
            <person name="Andreopoulos B."/>
            <person name="Martin F.M."/>
            <person name="Harder C.B."/>
            <person name="Rigling D."/>
            <person name="Ford K.L."/>
            <person name="Foster G.D."/>
            <person name="Pangilinan J."/>
            <person name="Papanicolaou A."/>
            <person name="Barry K."/>
            <person name="LaButti K."/>
            <person name="Viragh M."/>
            <person name="Koriabine M."/>
            <person name="Yan M."/>
            <person name="Riley R."/>
            <person name="Champramary S."/>
            <person name="Plett K.L."/>
            <person name="Tsai I.J."/>
            <person name="Slot J."/>
            <person name="Sipos G."/>
            <person name="Plett J."/>
            <person name="Nagy L.G."/>
            <person name="Grigoriev I.V."/>
        </authorList>
    </citation>
    <scope>NUCLEOTIDE SEQUENCE</scope>
    <source>
        <strain evidence="2">FPL87.14</strain>
    </source>
</reference>
<dbReference type="InterPro" id="IPR001810">
    <property type="entry name" value="F-box_dom"/>
</dbReference>
<evidence type="ECO:0000259" key="1">
    <source>
        <dbReference type="PROSITE" id="PS50181"/>
    </source>
</evidence>
<dbReference type="Gene3D" id="1.20.1280.50">
    <property type="match status" value="1"/>
</dbReference>
<dbReference type="AlphaFoldDB" id="A0AA39M5N5"/>
<feature type="domain" description="F-box" evidence="1">
    <location>
        <begin position="11"/>
        <end position="60"/>
    </location>
</feature>
<dbReference type="EMBL" id="JAUEPT010000272">
    <property type="protein sequence ID" value="KAK0421877.1"/>
    <property type="molecule type" value="Genomic_DNA"/>
</dbReference>